<comment type="caution">
    <text evidence="1">The sequence shown here is derived from an EMBL/GenBank/DDBJ whole genome shotgun (WGS) entry which is preliminary data.</text>
</comment>
<dbReference type="AlphaFoldDB" id="A0A943XVF4"/>
<gene>
    <name evidence="1" type="ORF">KH327_06070</name>
</gene>
<sequence length="157" mass="18837">MLRIADWGFVYTSHGKKKFISFKQYMVQEDFNFSDLNIGPVSEYMRFYAFLDKDSGKISYFSKKRPSPESKEIFNLFKKGIWDDGQFYEIKFLSNLVKSNKERDVDFYNDENSYRLNIGRKTTKDFEIKKLTEKDKKSVISYFKNNEESDFDKFATR</sequence>
<evidence type="ECO:0000313" key="1">
    <source>
        <dbReference type="EMBL" id="MBS6535380.1"/>
    </source>
</evidence>
<accession>A0A943XVF4</accession>
<proteinExistence type="predicted"/>
<evidence type="ECO:0000313" key="2">
    <source>
        <dbReference type="Proteomes" id="UP000748991"/>
    </source>
</evidence>
<dbReference type="RefSeq" id="WP_278637958.1">
    <property type="nucleotide sequence ID" value="NZ_JAGZZP010000010.1"/>
</dbReference>
<reference evidence="1" key="1">
    <citation type="submission" date="2021-02" db="EMBL/GenBank/DDBJ databases">
        <title>Infant gut strain persistence is associated with maternal origin, phylogeny, and functional potential including surface adhesion and iron acquisition.</title>
        <authorList>
            <person name="Lou Y.C."/>
        </authorList>
    </citation>
    <scope>NUCLEOTIDE SEQUENCE</scope>
    <source>
        <strain evidence="1">L3_060_052G1_dasL3_060_052G1_concoct_1</strain>
    </source>
</reference>
<dbReference type="Proteomes" id="UP000748991">
    <property type="component" value="Unassembled WGS sequence"/>
</dbReference>
<organism evidence="1 2">
    <name type="scientific">Peptoniphilus harei</name>
    <dbReference type="NCBI Taxonomy" id="54005"/>
    <lineage>
        <taxon>Bacteria</taxon>
        <taxon>Bacillati</taxon>
        <taxon>Bacillota</taxon>
        <taxon>Tissierellia</taxon>
        <taxon>Tissierellales</taxon>
        <taxon>Peptoniphilaceae</taxon>
        <taxon>Peptoniphilus</taxon>
    </lineage>
</organism>
<protein>
    <submittedName>
        <fullName evidence="1">Uncharacterized protein</fullName>
    </submittedName>
</protein>
<dbReference type="EMBL" id="JAGZZP010000010">
    <property type="protein sequence ID" value="MBS6535380.1"/>
    <property type="molecule type" value="Genomic_DNA"/>
</dbReference>
<name>A0A943XVF4_9FIRM</name>